<dbReference type="InterPro" id="IPR050641">
    <property type="entry name" value="RIFMO-like"/>
</dbReference>
<dbReference type="SUPFAM" id="SSF54373">
    <property type="entry name" value="FAD-linked reductases, C-terminal domain"/>
    <property type="match status" value="1"/>
</dbReference>
<dbReference type="InterPro" id="IPR036249">
    <property type="entry name" value="Thioredoxin-like_sf"/>
</dbReference>
<evidence type="ECO:0000256" key="2">
    <source>
        <dbReference type="ARBA" id="ARBA00022630"/>
    </source>
</evidence>
<dbReference type="InterPro" id="IPR012941">
    <property type="entry name" value="Phe_hydrox_C_dim_dom"/>
</dbReference>
<gene>
    <name evidence="7" type="ORF">GQ26_0410760</name>
</gene>
<dbReference type="GO" id="GO:0016709">
    <property type="term" value="F:oxidoreductase activity, acting on paired donors, with incorporation or reduction of molecular oxygen, NAD(P)H as one donor, and incorporation of one atom of oxygen"/>
    <property type="evidence" value="ECO:0007669"/>
    <property type="project" value="UniProtKB-ARBA"/>
</dbReference>
<protein>
    <submittedName>
        <fullName evidence="7">Phenol 2-monooxygenase</fullName>
    </submittedName>
</protein>
<dbReference type="Gene3D" id="3.30.9.10">
    <property type="entry name" value="D-Amino Acid Oxidase, subunit A, domain 2"/>
    <property type="match status" value="1"/>
</dbReference>
<keyword evidence="2" id="KW-0285">Flavoprotein</keyword>
<evidence type="ECO:0000259" key="6">
    <source>
        <dbReference type="Pfam" id="PF07976"/>
    </source>
</evidence>
<organism evidence="7">
    <name type="scientific">Talaromyces marneffei PM1</name>
    <dbReference type="NCBI Taxonomy" id="1077442"/>
    <lineage>
        <taxon>Eukaryota</taxon>
        <taxon>Fungi</taxon>
        <taxon>Dikarya</taxon>
        <taxon>Ascomycota</taxon>
        <taxon>Pezizomycotina</taxon>
        <taxon>Eurotiomycetes</taxon>
        <taxon>Eurotiomycetidae</taxon>
        <taxon>Eurotiales</taxon>
        <taxon>Trichocomaceae</taxon>
        <taxon>Talaromyces</taxon>
        <taxon>Talaromyces sect. Talaromyces</taxon>
    </lineage>
</organism>
<name>A0A093V7S6_TALMA</name>
<keyword evidence="7" id="KW-0503">Monooxygenase</keyword>
<dbReference type="PRINTS" id="PR00420">
    <property type="entry name" value="RNGMNOXGNASE"/>
</dbReference>
<dbReference type="HOGENOM" id="CLU_009665_9_4_1"/>
<evidence type="ECO:0000256" key="3">
    <source>
        <dbReference type="ARBA" id="ARBA00022827"/>
    </source>
</evidence>
<dbReference type="InterPro" id="IPR036188">
    <property type="entry name" value="FAD/NAD-bd_sf"/>
</dbReference>
<dbReference type="SUPFAM" id="SSF52833">
    <property type="entry name" value="Thioredoxin-like"/>
    <property type="match status" value="1"/>
</dbReference>
<dbReference type="PANTHER" id="PTHR43004:SF5">
    <property type="entry name" value="FAD-BINDING DOMAIN-CONTAINING PROTEIN"/>
    <property type="match status" value="1"/>
</dbReference>
<feature type="domain" description="FAD-binding" evidence="5">
    <location>
        <begin position="18"/>
        <end position="374"/>
    </location>
</feature>
<evidence type="ECO:0000256" key="4">
    <source>
        <dbReference type="ARBA" id="ARBA00023002"/>
    </source>
</evidence>
<evidence type="ECO:0000256" key="1">
    <source>
        <dbReference type="ARBA" id="ARBA00007801"/>
    </source>
</evidence>
<dbReference type="Pfam" id="PF01494">
    <property type="entry name" value="FAD_binding_3"/>
    <property type="match status" value="1"/>
</dbReference>
<dbReference type="InterPro" id="IPR002938">
    <property type="entry name" value="FAD-bd"/>
</dbReference>
<dbReference type="eggNOG" id="KOG3855">
    <property type="taxonomic scope" value="Eukaryota"/>
</dbReference>
<dbReference type="AlphaFoldDB" id="A0A093V7S6"/>
<dbReference type="Gene3D" id="3.50.50.60">
    <property type="entry name" value="FAD/NAD(P)-binding domain"/>
    <property type="match status" value="1"/>
</dbReference>
<reference evidence="7" key="2">
    <citation type="journal article" date="2014" name="PLoS Genet.">
        <title>Signature gene expression reveals novel clues to the molecular mechanisms of dimorphic transition in Penicillium marneffei.</title>
        <authorList>
            <person name="Yang E."/>
            <person name="Wang G."/>
            <person name="Cai J."/>
            <person name="Woo P.C."/>
            <person name="Lau S.K."/>
            <person name="Yuen K.-Y."/>
            <person name="Chow W.-N."/>
            <person name="Lin X."/>
        </authorList>
    </citation>
    <scope>NUCLEOTIDE SEQUENCE</scope>
    <source>
        <strain evidence="7">PM1</strain>
    </source>
</reference>
<sequence>MPSPSSLFETLSLTDSVKTDVFVCGGGPVGLITAYMLARHGISTYLVEKDDKEEQPSYGRACTLYPRTLEMMEHLELLDTMNQAGYIARNSVTFKDGKRVTARGWHKIFDRMRGGTYLDYCLNIRQKRLEDIFRKAYRKLGGIPLGGWKLVSFQVDHESADDHKVVVQIRNVKTDEELTVRAKYLVGADGGKSLVRELAKIPFNGTSTQSRWVRVDGDFETNMPDSDIGFASIESKNHGNVVWIQLEKGENRIGFALTDEMSAKYGNSMTEEDAKKEAIKAMEPFTLDIKNVSWWTVYCIQQRVAETFIADDRILLAGDACHTHSSGAAQGMNTGVHDAYNLSWKLAGTIKGWYGKEVLQTYDSERRSTAEYLIELDKTLSTLISGRIPERYQATHKDANELFSKIVEETAQFNIGLGIQYQENIINKPPSAGMISAGSRAPDALVYPPGSHFPVRLFTLSRYIGKWTIILFAGQYELTRAKLPAAAKELVDLALTLPRGIVRLMTIFANSMAAVPSTIPKAGFMYYDQDRSAHLAYSISPKNGAVVVLRPDGLLGYATTLGDVGSVSSFLMELIKARCR</sequence>
<dbReference type="InterPro" id="IPR038220">
    <property type="entry name" value="PHOX_C_sf"/>
</dbReference>
<dbReference type="SUPFAM" id="SSF51905">
    <property type="entry name" value="FAD/NAD(P)-binding domain"/>
    <property type="match status" value="1"/>
</dbReference>
<keyword evidence="3" id="KW-0274">FAD</keyword>
<accession>A0A093V7S6</accession>
<dbReference type="PANTHER" id="PTHR43004">
    <property type="entry name" value="TRK SYSTEM POTASSIUM UPTAKE PROTEIN"/>
    <property type="match status" value="1"/>
</dbReference>
<evidence type="ECO:0000259" key="5">
    <source>
        <dbReference type="Pfam" id="PF01494"/>
    </source>
</evidence>
<comment type="caution">
    <text evidence="7">The sequence shown here is derived from an EMBL/GenBank/DDBJ whole genome shotgun (WGS) entry which is preliminary data.</text>
</comment>
<reference key="1">
    <citation type="journal article" date="2014" name="PLoS Genet.">
        <title>Signature Gene Expression Reveals Novel Clues to the Molecular Mechanisms of Dimorphic Transition in Penicillium marneffei.</title>
        <authorList>
            <person name="Yang E."/>
            <person name="Wang G."/>
            <person name="Cai J."/>
            <person name="Woo P.C."/>
            <person name="Lau S.K."/>
            <person name="Yuen K.-Y."/>
            <person name="Chow W.-N."/>
            <person name="Lin X."/>
        </authorList>
    </citation>
    <scope>NUCLEOTIDE SEQUENCE [LARGE SCALE GENOMIC DNA]</scope>
    <source>
        <strain>PM1</strain>
    </source>
</reference>
<evidence type="ECO:0000313" key="7">
    <source>
        <dbReference type="EMBL" id="KFX42786.1"/>
    </source>
</evidence>
<keyword evidence="4" id="KW-0560">Oxidoreductase</keyword>
<dbReference type="Pfam" id="PF07976">
    <property type="entry name" value="Phe_hydrox_dim"/>
    <property type="match status" value="1"/>
</dbReference>
<dbReference type="Gene3D" id="3.40.30.20">
    <property type="match status" value="1"/>
</dbReference>
<dbReference type="GO" id="GO:0071949">
    <property type="term" value="F:FAD binding"/>
    <property type="evidence" value="ECO:0007669"/>
    <property type="project" value="InterPro"/>
</dbReference>
<comment type="similarity">
    <text evidence="1">Belongs to the PheA/TfdB FAD monooxygenase family.</text>
</comment>
<dbReference type="EMBL" id="JPOX01000041">
    <property type="protein sequence ID" value="KFX42786.1"/>
    <property type="molecule type" value="Genomic_DNA"/>
</dbReference>
<feature type="domain" description="Phenol hydroxylase-like C-terminal dimerisation" evidence="6">
    <location>
        <begin position="526"/>
        <end position="575"/>
    </location>
</feature>
<proteinExistence type="inferred from homology"/>